<reference evidence="1 2" key="1">
    <citation type="journal article" date="2019" name="Nat. Ecol. Evol.">
        <title>Megaphylogeny resolves global patterns of mushroom evolution.</title>
        <authorList>
            <person name="Varga T."/>
            <person name="Krizsan K."/>
            <person name="Foldi C."/>
            <person name="Dima B."/>
            <person name="Sanchez-Garcia M."/>
            <person name="Sanchez-Ramirez S."/>
            <person name="Szollosi G.J."/>
            <person name="Szarkandi J.G."/>
            <person name="Papp V."/>
            <person name="Albert L."/>
            <person name="Andreopoulos W."/>
            <person name="Angelini C."/>
            <person name="Antonin V."/>
            <person name="Barry K.W."/>
            <person name="Bougher N.L."/>
            <person name="Buchanan P."/>
            <person name="Buyck B."/>
            <person name="Bense V."/>
            <person name="Catcheside P."/>
            <person name="Chovatia M."/>
            <person name="Cooper J."/>
            <person name="Damon W."/>
            <person name="Desjardin D."/>
            <person name="Finy P."/>
            <person name="Geml J."/>
            <person name="Haridas S."/>
            <person name="Hughes K."/>
            <person name="Justo A."/>
            <person name="Karasinski D."/>
            <person name="Kautmanova I."/>
            <person name="Kiss B."/>
            <person name="Kocsube S."/>
            <person name="Kotiranta H."/>
            <person name="LaButti K.M."/>
            <person name="Lechner B.E."/>
            <person name="Liimatainen K."/>
            <person name="Lipzen A."/>
            <person name="Lukacs Z."/>
            <person name="Mihaltcheva S."/>
            <person name="Morgado L.N."/>
            <person name="Niskanen T."/>
            <person name="Noordeloos M.E."/>
            <person name="Ohm R.A."/>
            <person name="Ortiz-Santana B."/>
            <person name="Ovrebo C."/>
            <person name="Racz N."/>
            <person name="Riley R."/>
            <person name="Savchenko A."/>
            <person name="Shiryaev A."/>
            <person name="Soop K."/>
            <person name="Spirin V."/>
            <person name="Szebenyi C."/>
            <person name="Tomsovsky M."/>
            <person name="Tulloss R.E."/>
            <person name="Uehling J."/>
            <person name="Grigoriev I.V."/>
            <person name="Vagvolgyi C."/>
            <person name="Papp T."/>
            <person name="Martin F.M."/>
            <person name="Miettinen O."/>
            <person name="Hibbett D.S."/>
            <person name="Nagy L.G."/>
        </authorList>
    </citation>
    <scope>NUCLEOTIDE SEQUENCE [LARGE SCALE GENOMIC DNA]</scope>
    <source>
        <strain evidence="1 2">NL-1719</strain>
    </source>
</reference>
<keyword evidence="2" id="KW-1185">Reference proteome</keyword>
<organism evidence="1 2">
    <name type="scientific">Pluteus cervinus</name>
    <dbReference type="NCBI Taxonomy" id="181527"/>
    <lineage>
        <taxon>Eukaryota</taxon>
        <taxon>Fungi</taxon>
        <taxon>Dikarya</taxon>
        <taxon>Basidiomycota</taxon>
        <taxon>Agaricomycotina</taxon>
        <taxon>Agaricomycetes</taxon>
        <taxon>Agaricomycetidae</taxon>
        <taxon>Agaricales</taxon>
        <taxon>Pluteineae</taxon>
        <taxon>Pluteaceae</taxon>
        <taxon>Pluteus</taxon>
    </lineage>
</organism>
<dbReference type="EMBL" id="ML208265">
    <property type="protein sequence ID" value="TFK74953.1"/>
    <property type="molecule type" value="Genomic_DNA"/>
</dbReference>
<proteinExistence type="predicted"/>
<evidence type="ECO:0000313" key="1">
    <source>
        <dbReference type="EMBL" id="TFK74953.1"/>
    </source>
</evidence>
<protein>
    <submittedName>
        <fullName evidence="1">Phosphatases II</fullName>
    </submittedName>
</protein>
<gene>
    <name evidence="1" type="ORF">BDN72DRAFT_811734</name>
</gene>
<evidence type="ECO:0000313" key="2">
    <source>
        <dbReference type="Proteomes" id="UP000308600"/>
    </source>
</evidence>
<accession>A0ACD3BA16</accession>
<name>A0ACD3BA16_9AGAR</name>
<sequence length="221" mass="24319">MLSFPTQSWSRLPLQKTKSLPGSWGAERGRYRRAASRISSRLYLSDLLIAEDANELKRLGITHVVSVVELQPDIPETIPLEHRLHIPIADKSDVDILSHMETTTAFIGAALSANEANIVLVHCVQGISRSATIVCAYLVATKRMQGPQAIEYTQSKRGIVCPNLGFRHQLDIYAMQFGAEPVKRRNLGFFKLGGNLLDRLKPKGGPLETTSDADESSAVKA</sequence>
<dbReference type="Proteomes" id="UP000308600">
    <property type="component" value="Unassembled WGS sequence"/>
</dbReference>